<name>A0ABM7RTN5_9PSED</name>
<evidence type="ECO:0000256" key="2">
    <source>
        <dbReference type="SAM" id="SignalP"/>
    </source>
</evidence>
<feature type="chain" id="PRO_5045116901" evidence="2">
    <location>
        <begin position="22"/>
        <end position="120"/>
    </location>
</feature>
<feature type="region of interest" description="Disordered" evidence="1">
    <location>
        <begin position="29"/>
        <end position="48"/>
    </location>
</feature>
<reference evidence="3 4" key="1">
    <citation type="submission" date="2016-04" db="EMBL/GenBank/DDBJ databases">
        <title>Complete genome sequence of Pseudomonas sp. LAB-08 isolated from TCE contaminated aquifer soil.</title>
        <authorList>
            <person name="Dohra H."/>
            <person name="Suzuki K."/>
            <person name="Fatma A."/>
            <person name="Inuzuka Y."/>
            <person name="Honjo M."/>
            <person name="Tashiro Y."/>
            <person name="Futamata H."/>
        </authorList>
    </citation>
    <scope>NUCLEOTIDE SEQUENCE [LARGE SCALE GENOMIC DNA]</scope>
    <source>
        <strain evidence="3 4">LAB-08</strain>
    </source>
</reference>
<dbReference type="RefSeq" id="WP_096510817.1">
    <property type="nucleotide sequence ID" value="NZ_AP017423.2"/>
</dbReference>
<accession>A0ABM7RTN5</accession>
<keyword evidence="4" id="KW-1185">Reference proteome</keyword>
<dbReference type="InterPro" id="IPR042230">
    <property type="entry name" value="CusF_sf"/>
</dbReference>
<gene>
    <name evidence="3" type="ORF">LAB08_R32950</name>
</gene>
<protein>
    <submittedName>
        <fullName evidence="3">Copper-binding protein</fullName>
    </submittedName>
</protein>
<dbReference type="Pfam" id="PF11604">
    <property type="entry name" value="CusF_Ec"/>
    <property type="match status" value="1"/>
</dbReference>
<evidence type="ECO:0000256" key="1">
    <source>
        <dbReference type="SAM" id="MobiDB-lite"/>
    </source>
</evidence>
<dbReference type="InterPro" id="IPR021647">
    <property type="entry name" value="CusF_Ec"/>
</dbReference>
<sequence>MKLTRFAVTGTLLALSFFARAEEMPGMNMGADAMEGTPMKQPAASTPVASASGTIKAIDSARHKVTIAHGAVPALQWPPMTMGFQATEAQLATVKVGDQVNFKFQQEGAAATIVSIDVEK</sequence>
<dbReference type="Gene3D" id="2.40.50.320">
    <property type="entry name" value="Copper binding periplasmic protein CusF"/>
    <property type="match status" value="1"/>
</dbReference>
<evidence type="ECO:0000313" key="4">
    <source>
        <dbReference type="Proteomes" id="UP000218595"/>
    </source>
</evidence>
<dbReference type="EMBL" id="AP017423">
    <property type="protein sequence ID" value="BCX68653.1"/>
    <property type="molecule type" value="Genomic_DNA"/>
</dbReference>
<feature type="signal peptide" evidence="2">
    <location>
        <begin position="1"/>
        <end position="21"/>
    </location>
</feature>
<dbReference type="Proteomes" id="UP000218595">
    <property type="component" value="Chromosome"/>
</dbReference>
<keyword evidence="2" id="KW-0732">Signal</keyword>
<proteinExistence type="predicted"/>
<evidence type="ECO:0000313" key="3">
    <source>
        <dbReference type="EMBL" id="BCX68653.1"/>
    </source>
</evidence>
<organism evidence="3 4">
    <name type="scientific">Pseudomonas izuensis</name>
    <dbReference type="NCBI Taxonomy" id="2684212"/>
    <lineage>
        <taxon>Bacteria</taxon>
        <taxon>Pseudomonadati</taxon>
        <taxon>Pseudomonadota</taxon>
        <taxon>Gammaproteobacteria</taxon>
        <taxon>Pseudomonadales</taxon>
        <taxon>Pseudomonadaceae</taxon>
        <taxon>Pseudomonas</taxon>
    </lineage>
</organism>